<dbReference type="OrthoDB" id="6624834at2"/>
<dbReference type="eggNOG" id="COG3149">
    <property type="taxonomic scope" value="Bacteria"/>
</dbReference>
<dbReference type="Pfam" id="PF04612">
    <property type="entry name" value="T2SSM"/>
    <property type="match status" value="1"/>
</dbReference>
<dbReference type="RefSeq" id="WP_008846133.1">
    <property type="nucleotide sequence ID" value="NZ_BAEN01000068.1"/>
</dbReference>
<evidence type="ECO:0000256" key="4">
    <source>
        <dbReference type="ARBA" id="ARBA00022475"/>
    </source>
</evidence>
<dbReference type="GO" id="GO:0015628">
    <property type="term" value="P:protein secretion by the type II secretion system"/>
    <property type="evidence" value="ECO:0007669"/>
    <property type="project" value="InterPro"/>
</dbReference>
<protein>
    <recommendedName>
        <fullName evidence="10">Type II secretion system protein M</fullName>
        <shortName evidence="10">T2SS protein M</shortName>
    </recommendedName>
    <alternativeName>
        <fullName evidence="10">General secretion pathway protein M</fullName>
    </alternativeName>
</protein>
<evidence type="ECO:0000256" key="6">
    <source>
        <dbReference type="ARBA" id="ARBA00022692"/>
    </source>
</evidence>
<evidence type="ECO:0000313" key="13">
    <source>
        <dbReference type="Proteomes" id="UP000006334"/>
    </source>
</evidence>
<keyword evidence="9 10" id="KW-0472">Membrane</keyword>
<evidence type="ECO:0000256" key="7">
    <source>
        <dbReference type="ARBA" id="ARBA00022927"/>
    </source>
</evidence>
<dbReference type="Proteomes" id="UP000006334">
    <property type="component" value="Unassembled WGS sequence"/>
</dbReference>
<evidence type="ECO:0000256" key="8">
    <source>
        <dbReference type="ARBA" id="ARBA00022989"/>
    </source>
</evidence>
<dbReference type="AlphaFoldDB" id="K6XXH5"/>
<comment type="function">
    <text evidence="10">Inner membrane component of the type II secretion system required for the energy-dependent secretion of extracellular factors such as proteases and toxins from the periplasm.</text>
</comment>
<keyword evidence="7 10" id="KW-0653">Protein transport</keyword>
<keyword evidence="6 11" id="KW-0812">Transmembrane</keyword>
<accession>K6XXH5</accession>
<evidence type="ECO:0000313" key="12">
    <source>
        <dbReference type="EMBL" id="GAC16331.1"/>
    </source>
</evidence>
<dbReference type="GO" id="GO:0015627">
    <property type="term" value="C:type II protein secretion system complex"/>
    <property type="evidence" value="ECO:0007669"/>
    <property type="project" value="InterPro"/>
</dbReference>
<evidence type="ECO:0000256" key="2">
    <source>
        <dbReference type="ARBA" id="ARBA00010637"/>
    </source>
</evidence>
<dbReference type="InterPro" id="IPR007690">
    <property type="entry name" value="T2SS_GspM"/>
</dbReference>
<dbReference type="InterPro" id="IPR023229">
    <property type="entry name" value="T2SS_M_periplasmic_sf"/>
</dbReference>
<feature type="transmembrane region" description="Helical" evidence="11">
    <location>
        <begin position="20"/>
        <end position="39"/>
    </location>
</feature>
<dbReference type="STRING" id="1127673.GLIP_3720"/>
<dbReference type="EMBL" id="BAEN01000068">
    <property type="protein sequence ID" value="GAC16331.1"/>
    <property type="molecule type" value="Genomic_DNA"/>
</dbReference>
<dbReference type="Gene3D" id="3.30.1360.100">
    <property type="entry name" value="General secretion pathway protein M, EpsM"/>
    <property type="match status" value="1"/>
</dbReference>
<name>K6XXH5_9ALTE</name>
<comment type="caution">
    <text evidence="12">The sequence shown here is derived from an EMBL/GenBank/DDBJ whole genome shotgun (WGS) entry which is preliminary data.</text>
</comment>
<keyword evidence="3 10" id="KW-0813">Transport</keyword>
<organism evidence="12 13">
    <name type="scientific">Aliiglaciecola lipolytica E3</name>
    <dbReference type="NCBI Taxonomy" id="1127673"/>
    <lineage>
        <taxon>Bacteria</taxon>
        <taxon>Pseudomonadati</taxon>
        <taxon>Pseudomonadota</taxon>
        <taxon>Gammaproteobacteria</taxon>
        <taxon>Alteromonadales</taxon>
        <taxon>Alteromonadaceae</taxon>
        <taxon>Aliiglaciecola</taxon>
    </lineage>
</organism>
<proteinExistence type="inferred from homology"/>
<keyword evidence="8 11" id="KW-1133">Transmembrane helix</keyword>
<evidence type="ECO:0000256" key="3">
    <source>
        <dbReference type="ARBA" id="ARBA00022448"/>
    </source>
</evidence>
<reference evidence="12 13" key="1">
    <citation type="journal article" date="2017" name="Antonie Van Leeuwenhoek">
        <title>Rhizobium rhizosphaerae sp. nov., a novel species isolated from rice rhizosphere.</title>
        <authorList>
            <person name="Zhao J.J."/>
            <person name="Zhang J."/>
            <person name="Zhang R.J."/>
            <person name="Zhang C.W."/>
            <person name="Yin H.Q."/>
            <person name="Zhang X.X."/>
        </authorList>
    </citation>
    <scope>NUCLEOTIDE SEQUENCE [LARGE SCALE GENOMIC DNA]</scope>
    <source>
        <strain evidence="12 13">E3</strain>
    </source>
</reference>
<keyword evidence="4 10" id="KW-1003">Cell membrane</keyword>
<comment type="similarity">
    <text evidence="2 10">Belongs to the GSP M family.</text>
</comment>
<evidence type="ECO:0000256" key="1">
    <source>
        <dbReference type="ARBA" id="ARBA00004377"/>
    </source>
</evidence>
<keyword evidence="13" id="KW-1185">Reference proteome</keyword>
<evidence type="ECO:0000256" key="11">
    <source>
        <dbReference type="SAM" id="Phobius"/>
    </source>
</evidence>
<dbReference type="PIRSF" id="PIRSF006291">
    <property type="entry name" value="GspM"/>
    <property type="match status" value="1"/>
</dbReference>
<evidence type="ECO:0000256" key="5">
    <source>
        <dbReference type="ARBA" id="ARBA00022519"/>
    </source>
</evidence>
<evidence type="ECO:0000256" key="10">
    <source>
        <dbReference type="PIRNR" id="PIRNR006291"/>
    </source>
</evidence>
<comment type="subcellular location">
    <subcellularLocation>
        <location evidence="1">Cell inner membrane</location>
        <topology evidence="1">Single-pass membrane protein</topology>
    </subcellularLocation>
</comment>
<dbReference type="GO" id="GO:0005886">
    <property type="term" value="C:plasma membrane"/>
    <property type="evidence" value="ECO:0007669"/>
    <property type="project" value="UniProtKB-SubCell"/>
</dbReference>
<sequence length="159" mass="17613">MKELLDKFNQLSEREKTLVVISGIMLVIALFYFIVWSPISDSLETQRKLVTSNQADLIWMKKNANRAIQLRSAGGNSAVYSGSLPQAVNQTAGRVNIAISRMQPQGEELKVWVDQAPFNDVVSWLQSLEALGIRIINVDLAESNAPGMVKVRSLQLGKS</sequence>
<keyword evidence="5 10" id="KW-0997">Cell inner membrane</keyword>
<dbReference type="SUPFAM" id="SSF103054">
    <property type="entry name" value="General secretion pathway protein M, EpsM"/>
    <property type="match status" value="1"/>
</dbReference>
<gene>
    <name evidence="12" type="primary">exeM</name>
    <name evidence="12" type="ORF">GLIP_3720</name>
</gene>
<evidence type="ECO:0000256" key="9">
    <source>
        <dbReference type="ARBA" id="ARBA00023136"/>
    </source>
</evidence>